<organism evidence="1 2">
    <name type="scientific">Mycobacterium intracellulare</name>
    <dbReference type="NCBI Taxonomy" id="1767"/>
    <lineage>
        <taxon>Bacteria</taxon>
        <taxon>Bacillati</taxon>
        <taxon>Actinomycetota</taxon>
        <taxon>Actinomycetes</taxon>
        <taxon>Mycobacteriales</taxon>
        <taxon>Mycobacteriaceae</taxon>
        <taxon>Mycobacterium</taxon>
        <taxon>Mycobacterium avium complex (MAC)</taxon>
    </lineage>
</organism>
<accession>A0A7R7MSU7</accession>
<proteinExistence type="predicted"/>
<dbReference type="SUPFAM" id="SSF56112">
    <property type="entry name" value="Protein kinase-like (PK-like)"/>
    <property type="match status" value="1"/>
</dbReference>
<evidence type="ECO:0000313" key="2">
    <source>
        <dbReference type="Proteomes" id="UP000595205"/>
    </source>
</evidence>
<dbReference type="PANTHER" id="PTHR43883:SF1">
    <property type="entry name" value="GLUCONOKINASE"/>
    <property type="match status" value="1"/>
</dbReference>
<dbReference type="EMBL" id="AP024255">
    <property type="protein sequence ID" value="BCO99386.1"/>
    <property type="molecule type" value="Genomic_DNA"/>
</dbReference>
<dbReference type="GO" id="GO:0016301">
    <property type="term" value="F:kinase activity"/>
    <property type="evidence" value="ECO:0007669"/>
    <property type="project" value="UniProtKB-KW"/>
</dbReference>
<dbReference type="Proteomes" id="UP000595205">
    <property type="component" value="Chromosome"/>
</dbReference>
<keyword evidence="1" id="KW-0808">Transferase</keyword>
<evidence type="ECO:0000313" key="1">
    <source>
        <dbReference type="EMBL" id="BCO99386.1"/>
    </source>
</evidence>
<dbReference type="SUPFAM" id="SSF52540">
    <property type="entry name" value="P-loop containing nucleoside triphosphate hydrolases"/>
    <property type="match status" value="1"/>
</dbReference>
<sequence>MTHAFDPSGPDGHPRIVADLLRPDAYDPPAHDVRLHETHSSWVLLAGPYAYKLKKPVDLGFLDFTSIERRRADCDEELRLNRRFSPQMYLGVVEVTEQDGHYRIGGKSGSGEPAVWMRRLPEEGMLPAKLARGEVDLRLARRIGRTLAKLHGRTETGPDIDAYGSPSSVAANWQENFDQMGPFVGRTISSDVNDHIRRYVDEFLRTRAPVLERRVADGHVRDGHGDLHAASICIDDGQILLFDSLQFAPRYRCADLASEVAFLAMDLEYHGRADVAWAFVDSYVRASGDAGLLDLLDFYACYRAYVRGKVRSLRLAQTEQASGGDNRELIAESRAYFDLAWAHGGGLPRPPMVVTMGLPASGKTTLARALAGRLGLVHLSSDMARKRMAGIEPTQRGSDEFGSGLYDPAMTRSTYAALRRDAARWLRRGRGVAVDATFGNPRERAQMRQLAHRLGADLRVVLCDADDATLIARLERRATEKGVVSDARIELWPELRAAFTPPDEQPSVLRVDATRDSEETVEQALALLRASYR</sequence>
<dbReference type="Pfam" id="PF13671">
    <property type="entry name" value="AAA_33"/>
    <property type="match status" value="1"/>
</dbReference>
<dbReference type="PANTHER" id="PTHR43883">
    <property type="entry name" value="SLR0207 PROTEIN"/>
    <property type="match status" value="1"/>
</dbReference>
<keyword evidence="1" id="KW-0418">Kinase</keyword>
<dbReference type="RefSeq" id="WP_095763089.1">
    <property type="nucleotide sequence ID" value="NZ_AP024255.1"/>
</dbReference>
<gene>
    <name evidence="1" type="ORF">MINTM018_21560</name>
</gene>
<name>A0A7R7MSU7_MYCIT</name>
<dbReference type="Gene3D" id="3.40.50.300">
    <property type="entry name" value="P-loop containing nucleotide triphosphate hydrolases"/>
    <property type="match status" value="1"/>
</dbReference>
<protein>
    <submittedName>
        <fullName evidence="1">Kinase</fullName>
    </submittedName>
</protein>
<dbReference type="InterPro" id="IPR011009">
    <property type="entry name" value="Kinase-like_dom_sf"/>
</dbReference>
<dbReference type="InterPro" id="IPR052732">
    <property type="entry name" value="Cell-binding_unc_protein"/>
</dbReference>
<dbReference type="InterPro" id="IPR027417">
    <property type="entry name" value="P-loop_NTPase"/>
</dbReference>
<dbReference type="AlphaFoldDB" id="A0A7R7MSU7"/>
<reference evidence="1 2" key="1">
    <citation type="submission" date="2020-12" db="EMBL/GenBank/DDBJ databases">
        <title>Genome sequence of clinical Mycobacterium intracellulare strains.</title>
        <authorList>
            <person name="Tateishi Y."/>
            <person name="Matsumoto S."/>
            <person name="Fukushima Y."/>
            <person name="Nakajima C."/>
            <person name="Suzuki Y."/>
        </authorList>
    </citation>
    <scope>NUCLEOTIDE SEQUENCE [LARGE SCALE GENOMIC DNA]</scope>
    <source>
        <strain evidence="1 2">M018</strain>
    </source>
</reference>